<gene>
    <name evidence="1" type="ORF">FTOL_13227</name>
</gene>
<proteinExistence type="predicted"/>
<dbReference type="AlphaFoldDB" id="A0AAE8MLS4"/>
<accession>A0AAE8MLS4</accession>
<sequence length="21" mass="2345">MLTVTRDPDIGNTHFEASVQL</sequence>
<reference evidence="1" key="1">
    <citation type="submission" date="2018-03" db="EMBL/GenBank/DDBJ databases">
        <authorList>
            <person name="Guldener U."/>
        </authorList>
    </citation>
    <scope>NUCLEOTIDE SEQUENCE</scope>
</reference>
<protein>
    <submittedName>
        <fullName evidence="1">Uncharacterized protein</fullName>
    </submittedName>
</protein>
<dbReference type="Proteomes" id="UP001187734">
    <property type="component" value="Unassembled WGS sequence"/>
</dbReference>
<evidence type="ECO:0000313" key="2">
    <source>
        <dbReference type="Proteomes" id="UP001187734"/>
    </source>
</evidence>
<evidence type="ECO:0000313" key="1">
    <source>
        <dbReference type="EMBL" id="SPJ90346.1"/>
    </source>
</evidence>
<name>A0AAE8MLS4_9HYPO</name>
<comment type="caution">
    <text evidence="1">The sequence shown here is derived from an EMBL/GenBank/DDBJ whole genome shotgun (WGS) entry which is preliminary data.</text>
</comment>
<keyword evidence="2" id="KW-1185">Reference proteome</keyword>
<dbReference type="EMBL" id="ONZP01000734">
    <property type="protein sequence ID" value="SPJ90346.1"/>
    <property type="molecule type" value="Genomic_DNA"/>
</dbReference>
<organism evidence="1 2">
    <name type="scientific">Fusarium torulosum</name>
    <dbReference type="NCBI Taxonomy" id="33205"/>
    <lineage>
        <taxon>Eukaryota</taxon>
        <taxon>Fungi</taxon>
        <taxon>Dikarya</taxon>
        <taxon>Ascomycota</taxon>
        <taxon>Pezizomycotina</taxon>
        <taxon>Sordariomycetes</taxon>
        <taxon>Hypocreomycetidae</taxon>
        <taxon>Hypocreales</taxon>
        <taxon>Nectriaceae</taxon>
        <taxon>Fusarium</taxon>
    </lineage>
</organism>